<feature type="compositionally biased region" description="Basic and acidic residues" evidence="1">
    <location>
        <begin position="383"/>
        <end position="403"/>
    </location>
</feature>
<feature type="region of interest" description="Disordered" evidence="1">
    <location>
        <begin position="203"/>
        <end position="478"/>
    </location>
</feature>
<name>A0AAV1TYN2_9STRA</name>
<dbReference type="Gene3D" id="2.20.70.10">
    <property type="match status" value="1"/>
</dbReference>
<feature type="compositionally biased region" description="Basic and acidic residues" evidence="1">
    <location>
        <begin position="33"/>
        <end position="47"/>
    </location>
</feature>
<feature type="compositionally biased region" description="Basic and acidic residues" evidence="1">
    <location>
        <begin position="285"/>
        <end position="319"/>
    </location>
</feature>
<dbReference type="PROSITE" id="PS50020">
    <property type="entry name" value="WW_DOMAIN_2"/>
    <property type="match status" value="1"/>
</dbReference>
<proteinExistence type="predicted"/>
<dbReference type="InterPro" id="IPR036020">
    <property type="entry name" value="WW_dom_sf"/>
</dbReference>
<feature type="compositionally biased region" description="Basic and acidic residues" evidence="1">
    <location>
        <begin position="462"/>
        <end position="474"/>
    </location>
</feature>
<evidence type="ECO:0000256" key="1">
    <source>
        <dbReference type="SAM" id="MobiDB-lite"/>
    </source>
</evidence>
<feature type="compositionally biased region" description="Basic and acidic residues" evidence="1">
    <location>
        <begin position="70"/>
        <end position="95"/>
    </location>
</feature>
<organism evidence="3 4">
    <name type="scientific">Peronospora matthiolae</name>
    <dbReference type="NCBI Taxonomy" id="2874970"/>
    <lineage>
        <taxon>Eukaryota</taxon>
        <taxon>Sar</taxon>
        <taxon>Stramenopiles</taxon>
        <taxon>Oomycota</taxon>
        <taxon>Peronosporomycetes</taxon>
        <taxon>Peronosporales</taxon>
        <taxon>Peronosporaceae</taxon>
        <taxon>Peronospora</taxon>
    </lineage>
</organism>
<dbReference type="SMART" id="SM00456">
    <property type="entry name" value="WW"/>
    <property type="match status" value="1"/>
</dbReference>
<evidence type="ECO:0000313" key="4">
    <source>
        <dbReference type="Proteomes" id="UP001162060"/>
    </source>
</evidence>
<evidence type="ECO:0000259" key="2">
    <source>
        <dbReference type="PROSITE" id="PS50020"/>
    </source>
</evidence>
<accession>A0AAV1TYN2</accession>
<feature type="region of interest" description="Disordered" evidence="1">
    <location>
        <begin position="1"/>
        <end position="105"/>
    </location>
</feature>
<comment type="caution">
    <text evidence="3">The sequence shown here is derived from an EMBL/GenBank/DDBJ whole genome shotgun (WGS) entry which is preliminary data.</text>
</comment>
<feature type="compositionally biased region" description="Basic residues" evidence="1">
    <location>
        <begin position="55"/>
        <end position="69"/>
    </location>
</feature>
<sequence>MSKAHDDSPTLSLPDGWEQFTSPDGHPYYYNSRTKESRWELPPKENGEAAGGGPKSHRRSDRDKRRRRKSALDKGELAVEHTMNKKERMKEKDQEVDTTAAGAPSTVFQTLQASLEERLGAMHAGPCHATPTRQEGGMDMGGVKEVETPLVVVVEKQHEAETADMSAAERLRFLRKKRRESMMWKRKSLASDDFMAEVASNMKKKGYVGGKSKHEQGIGEKRVSWKEQEKAEEERKRQQMQKEKKAKEREAEKERRQEQIAKEKEERREEAYAEQLDVEQLCDQAQKRKDNNPNEHDVEEVTEKKDDKRGERTAEHESDVYETSTNRKQKVQRHAPVLVESSVEQCEKTSDTFSTDEDTRHDLSQGDECNGSATGDSAAQVKSVEDDHPPADGRPRSEIHTDANQDGGRCVRKERRAQKQREKELLDASKVSSVTSETPRRRSTSSLNELDEKSSARIPSNEAEREAKATEKQMRREKRRIARLQAAMAAQSLGGNGDHVKSQRTKHLEVHTDSSNDLKAGIAKTAVDSTSGQPVSEQPLPGQPLLGAGMYPPCPYMIMPPLLPPYSPYGYYYPFMPPSVPMTMYSPDMVPSGYHSMPSTPPHPTDAMAVPSSLVPYASESTLANAYGYDMTFSGMQSGPELSRCDCCKGIGVGLVEKNGVCAHCNRLRLAFIVDSAQMRLRCSLCGGWGFQLLQANGMCEHCTRQNAQKSLRRVSATTHHPRRVTPVVVPRRTTNANKAKIDDTGWDESSLDDSDWDD</sequence>
<dbReference type="PROSITE" id="PS01159">
    <property type="entry name" value="WW_DOMAIN_1"/>
    <property type="match status" value="1"/>
</dbReference>
<dbReference type="InterPro" id="IPR001202">
    <property type="entry name" value="WW_dom"/>
</dbReference>
<feature type="domain" description="WW" evidence="2">
    <location>
        <begin position="11"/>
        <end position="44"/>
    </location>
</feature>
<gene>
    <name evidence="3" type="ORF">PM001_LOCUS12549</name>
</gene>
<reference evidence="3" key="1">
    <citation type="submission" date="2024-01" db="EMBL/GenBank/DDBJ databases">
        <authorList>
            <person name="Webb A."/>
        </authorList>
    </citation>
    <scope>NUCLEOTIDE SEQUENCE</scope>
    <source>
        <strain evidence="3">Pm1</strain>
    </source>
</reference>
<evidence type="ECO:0000313" key="3">
    <source>
        <dbReference type="EMBL" id="CAK7927399.1"/>
    </source>
</evidence>
<protein>
    <recommendedName>
        <fullName evidence="2">WW domain-containing protein</fullName>
    </recommendedName>
</protein>
<feature type="compositionally biased region" description="Basic and acidic residues" evidence="1">
    <location>
        <begin position="212"/>
        <end position="271"/>
    </location>
</feature>
<dbReference type="SUPFAM" id="SSF51045">
    <property type="entry name" value="WW domain"/>
    <property type="match status" value="1"/>
</dbReference>
<dbReference type="Pfam" id="PF00397">
    <property type="entry name" value="WW"/>
    <property type="match status" value="1"/>
</dbReference>
<dbReference type="EMBL" id="CAKLBY020000109">
    <property type="protein sequence ID" value="CAK7927399.1"/>
    <property type="molecule type" value="Genomic_DNA"/>
</dbReference>
<dbReference type="AlphaFoldDB" id="A0AAV1TYN2"/>
<feature type="region of interest" description="Disordered" evidence="1">
    <location>
        <begin position="732"/>
        <end position="759"/>
    </location>
</feature>
<dbReference type="Proteomes" id="UP001162060">
    <property type="component" value="Unassembled WGS sequence"/>
</dbReference>
<feature type="compositionally biased region" description="Basic and acidic residues" evidence="1">
    <location>
        <begin position="417"/>
        <end position="427"/>
    </location>
</feature>
<feature type="compositionally biased region" description="Acidic residues" evidence="1">
    <location>
        <begin position="745"/>
        <end position="759"/>
    </location>
</feature>
<dbReference type="CDD" id="cd00201">
    <property type="entry name" value="WW"/>
    <property type="match status" value="1"/>
</dbReference>